<keyword evidence="1" id="KW-0732">Signal</keyword>
<evidence type="ECO:0000313" key="2">
    <source>
        <dbReference type="EMBL" id="RRD58831.1"/>
    </source>
</evidence>
<comment type="caution">
    <text evidence="2">The sequence shown here is derived from an EMBL/GenBank/DDBJ whole genome shotgun (WGS) entry which is preliminary data.</text>
</comment>
<reference evidence="4 5" key="1">
    <citation type="submission" date="2018-11" db="EMBL/GenBank/DDBJ databases">
        <title>Genomes From Bacteria Associated with the Canine Oral Cavity: a Test Case for Automated Genome-Based Taxonomic Assignment.</title>
        <authorList>
            <person name="Coil D.A."/>
            <person name="Jospin G."/>
            <person name="Darling A.E."/>
            <person name="Wallis C."/>
            <person name="Davis I.J."/>
            <person name="Harris S."/>
            <person name="Eisen J.A."/>
            <person name="Holcombe L.J."/>
            <person name="O'Flynn C."/>
        </authorList>
    </citation>
    <scope>NUCLEOTIDE SEQUENCE [LARGE SCALE GENOMIC DNA]</scope>
    <source>
        <strain evidence="3 5">OH1426_COT-023</strain>
        <strain evidence="2 4">OH2617_COT-023</strain>
    </source>
</reference>
<organism evidence="2 4">
    <name type="scientific">Tannerella forsythia</name>
    <name type="common">Bacteroides forsythus</name>
    <dbReference type="NCBI Taxonomy" id="28112"/>
    <lineage>
        <taxon>Bacteria</taxon>
        <taxon>Pseudomonadati</taxon>
        <taxon>Bacteroidota</taxon>
        <taxon>Bacteroidia</taxon>
        <taxon>Bacteroidales</taxon>
        <taxon>Tannerellaceae</taxon>
        <taxon>Tannerella</taxon>
    </lineage>
</organism>
<evidence type="ECO:0000313" key="5">
    <source>
        <dbReference type="Proteomes" id="UP000279860"/>
    </source>
</evidence>
<proteinExistence type="predicted"/>
<evidence type="ECO:0008006" key="6">
    <source>
        <dbReference type="Google" id="ProtNLM"/>
    </source>
</evidence>
<protein>
    <recommendedName>
        <fullName evidence="6">Lipoprotein</fullName>
    </recommendedName>
</protein>
<dbReference type="Proteomes" id="UP000278609">
    <property type="component" value="Unassembled WGS sequence"/>
</dbReference>
<dbReference type="RefSeq" id="WP_124752403.1">
    <property type="nucleotide sequence ID" value="NZ_RQYN01000126.1"/>
</dbReference>
<name>A0A3P1XJX9_TANFO</name>
<dbReference type="Proteomes" id="UP000279860">
    <property type="component" value="Unassembled WGS sequence"/>
</dbReference>
<feature type="signal peptide" evidence="1">
    <location>
        <begin position="1"/>
        <end position="18"/>
    </location>
</feature>
<dbReference type="EMBL" id="RQYN01000126">
    <property type="protein sequence ID" value="RRD69227.1"/>
    <property type="molecule type" value="Genomic_DNA"/>
</dbReference>
<dbReference type="PROSITE" id="PS51257">
    <property type="entry name" value="PROKAR_LIPOPROTEIN"/>
    <property type="match status" value="1"/>
</dbReference>
<gene>
    <name evidence="2" type="ORF">EII40_11655</name>
    <name evidence="3" type="ORF">EII41_13580</name>
</gene>
<dbReference type="AlphaFoldDB" id="A0A3P1XJX9"/>
<accession>A0A3P1XJX9</accession>
<dbReference type="EMBL" id="RQYS01000058">
    <property type="protein sequence ID" value="RRD58831.1"/>
    <property type="molecule type" value="Genomic_DNA"/>
</dbReference>
<dbReference type="OrthoDB" id="1098690at2"/>
<evidence type="ECO:0000256" key="1">
    <source>
        <dbReference type="SAM" id="SignalP"/>
    </source>
</evidence>
<evidence type="ECO:0000313" key="4">
    <source>
        <dbReference type="Proteomes" id="UP000278609"/>
    </source>
</evidence>
<feature type="chain" id="PRO_5036087620" description="Lipoprotein" evidence="1">
    <location>
        <begin position="19"/>
        <end position="124"/>
    </location>
</feature>
<evidence type="ECO:0000313" key="3">
    <source>
        <dbReference type="EMBL" id="RRD69227.1"/>
    </source>
</evidence>
<sequence>MKKLFTLCLFLVFLSCNKDSGPVADCGCENPQKDLPWLKELIDKANTDDTGNYKGTIWLLNYKGQDMFVTDMMMGSGGILYHFFDCSGKKIVWENTKDKNDTLALFTQKLKSSRVIYTNIQTLF</sequence>